<dbReference type="GeneID" id="9421092"/>
<dbReference type="InterPro" id="IPR007050">
    <property type="entry name" value="HTH_bacterioopsin"/>
</dbReference>
<gene>
    <name evidence="4" type="ordered locus">HacjB3_16471</name>
    <name evidence="5" type="ORF">C497_06259</name>
</gene>
<keyword evidence="1" id="KW-0805">Transcription regulation</keyword>
<dbReference type="Pfam" id="PF04967">
    <property type="entry name" value="HTH_10"/>
    <property type="match status" value="1"/>
</dbReference>
<dbReference type="EMBL" id="AOHV01000016">
    <property type="protein sequence ID" value="ELY39090.1"/>
    <property type="molecule type" value="Genomic_DNA"/>
</dbReference>
<dbReference type="HOGENOM" id="CLU_2930095_0_0_2"/>
<dbReference type="EMBL" id="CP002063">
    <property type="protein sequence ID" value="ADJ16646.1"/>
    <property type="molecule type" value="Genomic_DNA"/>
</dbReference>
<protein>
    <recommendedName>
        <fullName evidence="3">HTH bat-type domain-containing protein</fullName>
    </recommendedName>
</protein>
<dbReference type="RefSeq" id="WP_008415314.1">
    <property type="nucleotide sequence ID" value="NC_014298.1"/>
</dbReference>
<proteinExistence type="predicted"/>
<reference evidence="4 6" key="1">
    <citation type="journal article" date="2010" name="J. Bacteriol.">
        <title>Complete genome sequence of Halalkalicoccus jeotgali B3(T), an extremely halophilic archaeon.</title>
        <authorList>
            <person name="Roh S.W."/>
            <person name="Nam Y.D."/>
            <person name="Nam S.H."/>
            <person name="Choi S.H."/>
            <person name="Park H.S."/>
            <person name="Bae J.W."/>
        </authorList>
    </citation>
    <scope>NUCLEOTIDE SEQUENCE [LARGE SCALE GENOMIC DNA]</scope>
    <source>
        <strain evidence="4">B3</strain>
        <strain evidence="6">DSM 18796 / CECT 7217 / JCM 14584 / KCTC 4019 / B3</strain>
        <plasmid evidence="6">1</plasmid>
    </source>
</reference>
<sequence>MSSTDTLFVALEKSYFTVPREITSKELGEQLGGSDQEVTERIRRGTTNILTHILMSPEDD</sequence>
<name>D8JBJ3_HALJB</name>
<evidence type="ECO:0000313" key="4">
    <source>
        <dbReference type="EMBL" id="ADJ16646.1"/>
    </source>
</evidence>
<evidence type="ECO:0000313" key="5">
    <source>
        <dbReference type="EMBL" id="ELY39090.1"/>
    </source>
</evidence>
<reference evidence="5 7" key="2">
    <citation type="journal article" date="2014" name="PLoS Genet.">
        <title>Phylogenetically driven sequencing of extremely halophilic archaea reveals strategies for static and dynamic osmo-response.</title>
        <authorList>
            <person name="Becker E.A."/>
            <person name="Seitzer P.M."/>
            <person name="Tritt A."/>
            <person name="Larsen D."/>
            <person name="Krusor M."/>
            <person name="Yao A.I."/>
            <person name="Wu D."/>
            <person name="Madern D."/>
            <person name="Eisen J.A."/>
            <person name="Darling A.E."/>
            <person name="Facciotti M.T."/>
        </authorList>
    </citation>
    <scope>NUCLEOTIDE SEQUENCE [LARGE SCALE GENOMIC DNA]</scope>
    <source>
        <strain evidence="5">B3</strain>
        <strain evidence="7">DSM 18796 / CECT 7217 / JCM 14584 / KCTC 4019 / B3</strain>
    </source>
</reference>
<dbReference type="Proteomes" id="UP000011645">
    <property type="component" value="Unassembled WGS sequence"/>
</dbReference>
<evidence type="ECO:0000313" key="6">
    <source>
        <dbReference type="Proteomes" id="UP000000390"/>
    </source>
</evidence>
<feature type="domain" description="HTH bat-type" evidence="3">
    <location>
        <begin position="6"/>
        <end position="50"/>
    </location>
</feature>
<evidence type="ECO:0000259" key="3">
    <source>
        <dbReference type="Pfam" id="PF04967"/>
    </source>
</evidence>
<dbReference type="Proteomes" id="UP000000390">
    <property type="component" value="Plasmid 1"/>
</dbReference>
<evidence type="ECO:0000256" key="1">
    <source>
        <dbReference type="ARBA" id="ARBA00023015"/>
    </source>
</evidence>
<geneLocation type="plasmid" evidence="4 6">
    <name>1</name>
</geneLocation>
<dbReference type="eggNOG" id="arCOG02272">
    <property type="taxonomic scope" value="Archaea"/>
</dbReference>
<keyword evidence="4" id="KW-0614">Plasmid</keyword>
<dbReference type="AlphaFoldDB" id="D8JBJ3"/>
<dbReference type="OrthoDB" id="156233at2157"/>
<accession>D8JBJ3</accession>
<keyword evidence="2" id="KW-0804">Transcription</keyword>
<keyword evidence="7" id="KW-1185">Reference proteome</keyword>
<evidence type="ECO:0000313" key="7">
    <source>
        <dbReference type="Proteomes" id="UP000011645"/>
    </source>
</evidence>
<dbReference type="KEGG" id="hje:HacjB3_16471"/>
<evidence type="ECO:0000256" key="2">
    <source>
        <dbReference type="ARBA" id="ARBA00023163"/>
    </source>
</evidence>
<organism evidence="4 6">
    <name type="scientific">Halalkalicoccus jeotgali (strain DSM 18796 / CECT 7217 / JCM 14584 / KCTC 4019 / B3)</name>
    <dbReference type="NCBI Taxonomy" id="795797"/>
    <lineage>
        <taxon>Archaea</taxon>
        <taxon>Methanobacteriati</taxon>
        <taxon>Methanobacteriota</taxon>
        <taxon>Stenosarchaea group</taxon>
        <taxon>Halobacteria</taxon>
        <taxon>Halobacteriales</taxon>
        <taxon>Halococcaceae</taxon>
        <taxon>Halalkalicoccus</taxon>
    </lineage>
</organism>